<evidence type="ECO:0000313" key="3">
    <source>
        <dbReference type="Proteomes" id="UP000094243"/>
    </source>
</evidence>
<dbReference type="EMBL" id="MIGZ01000237">
    <property type="protein sequence ID" value="ODQ84783.1"/>
    <property type="molecule type" value="Genomic_DNA"/>
</dbReference>
<protein>
    <submittedName>
        <fullName evidence="2">Uncharacterized protein</fullName>
    </submittedName>
</protein>
<proteinExistence type="predicted"/>
<accession>A0A1E3R4H0</accession>
<dbReference type="Proteomes" id="UP000094243">
    <property type="component" value="Unassembled WGS sequence"/>
</dbReference>
<dbReference type="AlphaFoldDB" id="A0A1E3R4H0"/>
<comment type="caution">
    <text evidence="2">The sequence shown here is derived from an EMBL/GenBank/DDBJ whole genome shotgun (WGS) entry which is preliminary data.</text>
</comment>
<gene>
    <name evidence="2" type="ORF">BHQ17_25870</name>
</gene>
<evidence type="ECO:0000313" key="2">
    <source>
        <dbReference type="EMBL" id="ODQ84783.1"/>
    </source>
</evidence>
<evidence type="ECO:0000256" key="1">
    <source>
        <dbReference type="SAM" id="MobiDB-lite"/>
    </source>
</evidence>
<organism evidence="2 3">
    <name type="scientific">Mycolicibacterium holsaticum</name>
    <dbReference type="NCBI Taxonomy" id="152142"/>
    <lineage>
        <taxon>Bacteria</taxon>
        <taxon>Bacillati</taxon>
        <taxon>Actinomycetota</taxon>
        <taxon>Actinomycetes</taxon>
        <taxon>Mycobacteriales</taxon>
        <taxon>Mycobacteriaceae</taxon>
        <taxon>Mycolicibacterium</taxon>
    </lineage>
</organism>
<dbReference type="RefSeq" id="WP_069407888.1">
    <property type="nucleotide sequence ID" value="NZ_MIGZ01000237.1"/>
</dbReference>
<sequence>MPTLFIQYNTREGSADDVIKAIEEAFKAVNEARPDSIQWTYWYGPRENEFGALLWLADGVENPLVNVKEARLLQAAVAQAVDGDPPSPRPVRMIGSYGLN</sequence>
<name>A0A1E3R4H0_9MYCO</name>
<feature type="region of interest" description="Disordered" evidence="1">
    <location>
        <begin position="81"/>
        <end position="100"/>
    </location>
</feature>
<dbReference type="OrthoDB" id="163010at2"/>
<keyword evidence="3" id="KW-1185">Reference proteome</keyword>
<reference evidence="3" key="1">
    <citation type="submission" date="2016-09" db="EMBL/GenBank/DDBJ databases">
        <authorList>
            <person name="Greninger A.L."/>
            <person name="Jerome K.R."/>
            <person name="Mcnair B."/>
            <person name="Wallis C."/>
            <person name="Fang F."/>
        </authorList>
    </citation>
    <scope>NUCLEOTIDE SEQUENCE [LARGE SCALE GENOMIC DNA]</scope>
    <source>
        <strain evidence="3">M7</strain>
    </source>
</reference>